<reference evidence="3 4" key="1">
    <citation type="submission" date="2016-11" db="EMBL/GenBank/DDBJ databases">
        <authorList>
            <person name="Jaros S."/>
            <person name="Januszkiewicz K."/>
            <person name="Wedrychowicz H."/>
        </authorList>
    </citation>
    <scope>NUCLEOTIDE SEQUENCE [LARGE SCALE GENOMIC DNA]</scope>
    <source>
        <strain evidence="3 4">DSM 21637</strain>
    </source>
</reference>
<dbReference type="PANTHER" id="PTHR46268">
    <property type="entry name" value="STRESS RESPONSE PROTEIN NHAX"/>
    <property type="match status" value="1"/>
</dbReference>
<sequence length="285" mass="31527">MKNIVACIDNSHVAAAVCDASAWISKQVERPLLLLHVLDKSVYPAKTDLSGNLGLGARTHLLEELADLDAQRSKLALEQGRLQLEEARKRVEQQGVREVETLQRHGHFVETLADLQQDTRILVMGRQGEDHQAGVREIGSNLETVIRTLGCRILVTPPDFKTPSKVLLAYDASPTAKKVLQVIASSPLCKGLPFHLLMVGERSDKNLLLLEEAREELEARGHSGVTTALKSGEVEQTLLNHVAEHQLDLIVMGAYGHSRIRQFLVGSTTTNLLRRSEVPILLMRQ</sequence>
<dbReference type="AlphaFoldDB" id="A0A1K1UYG9"/>
<dbReference type="STRING" id="1122209.SAMN02745752_00678"/>
<evidence type="ECO:0000256" key="1">
    <source>
        <dbReference type="ARBA" id="ARBA00008791"/>
    </source>
</evidence>
<dbReference type="InterPro" id="IPR006015">
    <property type="entry name" value="Universal_stress_UspA"/>
</dbReference>
<proteinExistence type="inferred from homology"/>
<keyword evidence="4" id="KW-1185">Reference proteome</keyword>
<dbReference type="CDD" id="cd00293">
    <property type="entry name" value="USP-like"/>
    <property type="match status" value="2"/>
</dbReference>
<dbReference type="Gene3D" id="3.40.50.12370">
    <property type="match status" value="1"/>
</dbReference>
<dbReference type="RefSeq" id="WP_072324942.1">
    <property type="nucleotide sequence ID" value="NZ_FPJW01000002.1"/>
</dbReference>
<organism evidence="3 4">
    <name type="scientific">Marinospirillum alkaliphilum DSM 21637</name>
    <dbReference type="NCBI Taxonomy" id="1122209"/>
    <lineage>
        <taxon>Bacteria</taxon>
        <taxon>Pseudomonadati</taxon>
        <taxon>Pseudomonadota</taxon>
        <taxon>Gammaproteobacteria</taxon>
        <taxon>Oceanospirillales</taxon>
        <taxon>Oceanospirillaceae</taxon>
        <taxon>Marinospirillum</taxon>
    </lineage>
</organism>
<gene>
    <name evidence="3" type="ORF">SAMN02745752_00678</name>
</gene>
<name>A0A1K1UYG9_9GAMM</name>
<dbReference type="InterPro" id="IPR006016">
    <property type="entry name" value="UspA"/>
</dbReference>
<feature type="domain" description="UspA" evidence="2">
    <location>
        <begin position="210"/>
        <end position="284"/>
    </location>
</feature>
<dbReference type="SUPFAM" id="SSF52402">
    <property type="entry name" value="Adenine nucleotide alpha hydrolases-like"/>
    <property type="match status" value="2"/>
</dbReference>
<accession>A0A1K1UYG9</accession>
<dbReference type="PANTHER" id="PTHR46268:SF6">
    <property type="entry name" value="UNIVERSAL STRESS PROTEIN UP12"/>
    <property type="match status" value="1"/>
</dbReference>
<dbReference type="EMBL" id="FPJW01000002">
    <property type="protein sequence ID" value="SFX17961.1"/>
    <property type="molecule type" value="Genomic_DNA"/>
</dbReference>
<evidence type="ECO:0000259" key="2">
    <source>
        <dbReference type="Pfam" id="PF00582"/>
    </source>
</evidence>
<comment type="similarity">
    <text evidence="1">Belongs to the universal stress protein A family.</text>
</comment>
<dbReference type="OrthoDB" id="9804721at2"/>
<dbReference type="Proteomes" id="UP000182350">
    <property type="component" value="Unassembled WGS sequence"/>
</dbReference>
<feature type="domain" description="UspA" evidence="2">
    <location>
        <begin position="1"/>
        <end position="157"/>
    </location>
</feature>
<evidence type="ECO:0000313" key="3">
    <source>
        <dbReference type="EMBL" id="SFX17961.1"/>
    </source>
</evidence>
<dbReference type="Pfam" id="PF00582">
    <property type="entry name" value="Usp"/>
    <property type="match status" value="2"/>
</dbReference>
<evidence type="ECO:0000313" key="4">
    <source>
        <dbReference type="Proteomes" id="UP000182350"/>
    </source>
</evidence>
<dbReference type="PRINTS" id="PR01438">
    <property type="entry name" value="UNVRSLSTRESS"/>
</dbReference>
<protein>
    <submittedName>
        <fullName evidence="3">Nucleotide-binding universal stress protein, UspA family</fullName>
    </submittedName>
</protein>